<proteinExistence type="predicted"/>
<comment type="caution">
    <text evidence="2">The sequence shown here is derived from an EMBL/GenBank/DDBJ whole genome shotgun (WGS) entry which is preliminary data.</text>
</comment>
<protein>
    <submittedName>
        <fullName evidence="2">GNAT family N-acetyltransferase</fullName>
    </submittedName>
</protein>
<dbReference type="InterPro" id="IPR016181">
    <property type="entry name" value="Acyl_CoA_acyltransferase"/>
</dbReference>
<organism evidence="2 3">
    <name type="scientific">Nocardia cyriacigeorgica</name>
    <dbReference type="NCBI Taxonomy" id="135487"/>
    <lineage>
        <taxon>Bacteria</taxon>
        <taxon>Bacillati</taxon>
        <taxon>Actinomycetota</taxon>
        <taxon>Actinomycetes</taxon>
        <taxon>Mycobacteriales</taxon>
        <taxon>Nocardiaceae</taxon>
        <taxon>Nocardia</taxon>
    </lineage>
</organism>
<dbReference type="Proteomes" id="UP000306378">
    <property type="component" value="Unassembled WGS sequence"/>
</dbReference>
<dbReference type="Pfam" id="PF13302">
    <property type="entry name" value="Acetyltransf_3"/>
    <property type="match status" value="1"/>
</dbReference>
<dbReference type="InterPro" id="IPR051531">
    <property type="entry name" value="N-acetyltransferase"/>
</dbReference>
<gene>
    <name evidence="2" type="ORF">FEK34_03590</name>
</gene>
<evidence type="ECO:0000313" key="3">
    <source>
        <dbReference type="Proteomes" id="UP000306378"/>
    </source>
</evidence>
<dbReference type="GO" id="GO:0016747">
    <property type="term" value="F:acyltransferase activity, transferring groups other than amino-acyl groups"/>
    <property type="evidence" value="ECO:0007669"/>
    <property type="project" value="InterPro"/>
</dbReference>
<dbReference type="PANTHER" id="PTHR43792">
    <property type="entry name" value="GNAT FAMILY, PUTATIVE (AFU_ORTHOLOGUE AFUA_3G00765)-RELATED-RELATED"/>
    <property type="match status" value="1"/>
</dbReference>
<name>A0A5R8NXC9_9NOCA</name>
<feature type="domain" description="N-acetyltransferase" evidence="1">
    <location>
        <begin position="17"/>
        <end position="165"/>
    </location>
</feature>
<dbReference type="SUPFAM" id="SSF55729">
    <property type="entry name" value="Acyl-CoA N-acyltransferases (Nat)"/>
    <property type="match status" value="1"/>
</dbReference>
<sequence length="167" mass="18014">MSSTFPLSSADLFTDRLCLRRWPDADLAAVGNYERRAHWAGDFPTEGDRVIAGVIAQQEAEARPGHRQIVERASGLVVGSISLMWPPEEGAIEFGYGVVASRRSRGYASEAARAVVSFALNSPEVHTVYADVDETNPASIRVLEKAGLHRVAGDGTTARFSTTAPSR</sequence>
<evidence type="ECO:0000313" key="2">
    <source>
        <dbReference type="EMBL" id="TLF80793.1"/>
    </source>
</evidence>
<dbReference type="Gene3D" id="3.40.630.30">
    <property type="match status" value="1"/>
</dbReference>
<dbReference type="InterPro" id="IPR000182">
    <property type="entry name" value="GNAT_dom"/>
</dbReference>
<reference evidence="2 3" key="1">
    <citation type="submission" date="2019-05" db="EMBL/GenBank/DDBJ databases">
        <title>Genomes sequences of two Nocardia cyriacigeorgica environmental isolates, type strains Nocardia asteroides ATCC 19247 and Nocardia cyriacigeorgica DSM 44484.</title>
        <authorList>
            <person name="Vautrin F."/>
            <person name="Bergeron E."/>
            <person name="Dubost A."/>
            <person name="Abrouk D."/>
            <person name="Rodriguez Nava V."/>
            <person name="Pujic P."/>
        </authorList>
    </citation>
    <scope>NUCLEOTIDE SEQUENCE [LARGE SCALE GENOMIC DNA]</scope>
    <source>
        <strain evidence="2 3">EML 446</strain>
    </source>
</reference>
<accession>A0A5R8NXC9</accession>
<dbReference type="EMBL" id="VBUT01000002">
    <property type="protein sequence ID" value="TLF80793.1"/>
    <property type="molecule type" value="Genomic_DNA"/>
</dbReference>
<dbReference type="RefSeq" id="WP_138446444.1">
    <property type="nucleotide sequence ID" value="NZ_VBUT01000002.1"/>
</dbReference>
<dbReference type="AlphaFoldDB" id="A0A5R8NXC9"/>
<dbReference type="PANTHER" id="PTHR43792:SF1">
    <property type="entry name" value="N-ACETYLTRANSFERASE DOMAIN-CONTAINING PROTEIN"/>
    <property type="match status" value="1"/>
</dbReference>
<dbReference type="PROSITE" id="PS51186">
    <property type="entry name" value="GNAT"/>
    <property type="match status" value="1"/>
</dbReference>
<keyword evidence="2" id="KW-0808">Transferase</keyword>
<evidence type="ECO:0000259" key="1">
    <source>
        <dbReference type="PROSITE" id="PS51186"/>
    </source>
</evidence>